<dbReference type="PANTHER" id="PTHR33601:SF1">
    <property type="entry name" value="PROTEIN LITTLE ZIPPER 4"/>
    <property type="match status" value="1"/>
</dbReference>
<organism evidence="2">
    <name type="scientific">Nymphaea colorata</name>
    <name type="common">pocket water lily</name>
    <dbReference type="NCBI Taxonomy" id="210225"/>
    <lineage>
        <taxon>Eukaryota</taxon>
        <taxon>Viridiplantae</taxon>
        <taxon>Streptophyta</taxon>
        <taxon>Embryophyta</taxon>
        <taxon>Tracheophyta</taxon>
        <taxon>Spermatophyta</taxon>
        <taxon>Magnoliopsida</taxon>
        <taxon>Nymphaeales</taxon>
        <taxon>Nymphaeaceae</taxon>
        <taxon>Nymphaea</taxon>
    </lineage>
</organism>
<dbReference type="InterPro" id="IPR039312">
    <property type="entry name" value="ZPR"/>
</dbReference>
<dbReference type="AlphaFoldDB" id="A0A5K0XGG3"/>
<dbReference type="EMBL" id="LR721776">
    <property type="protein sequence ID" value="VVV64690.1"/>
    <property type="molecule type" value="Genomic_DNA"/>
</dbReference>
<proteinExistence type="predicted"/>
<reference evidence="2" key="1">
    <citation type="submission" date="2019-09" db="EMBL/GenBank/DDBJ databases">
        <authorList>
            <person name="Zhang L."/>
        </authorList>
    </citation>
    <scope>NUCLEOTIDE SEQUENCE</scope>
</reference>
<feature type="compositionally biased region" description="Low complexity" evidence="1">
    <location>
        <begin position="58"/>
        <end position="74"/>
    </location>
</feature>
<feature type="region of interest" description="Disordered" evidence="1">
    <location>
        <begin position="42"/>
        <end position="87"/>
    </location>
</feature>
<dbReference type="Gramene" id="NC11G0119030.1">
    <property type="protein sequence ID" value="NC11G0119030.1:cds"/>
    <property type="gene ID" value="NC11G0119030"/>
</dbReference>
<evidence type="ECO:0000256" key="1">
    <source>
        <dbReference type="SAM" id="MobiDB-lite"/>
    </source>
</evidence>
<feature type="compositionally biased region" description="Polar residues" evidence="1">
    <location>
        <begin position="78"/>
        <end position="87"/>
    </location>
</feature>
<protein>
    <submittedName>
        <fullName evidence="2">Uncharacterized protein</fullName>
    </submittedName>
</protein>
<sequence>MERLNLKLYLQNRYMVEENERLRKKAILLHQERQALLTELKKQRVHKPSPNPNPGPSPSLALGLSLDPSAGSSDRFANGNTNKAHKP</sequence>
<gene>
    <name evidence="2" type="ORF">NYM_LOCUS6397</name>
</gene>
<dbReference type="PANTHER" id="PTHR33601">
    <property type="entry name" value="PROTEIN LITTLE ZIPPER 4"/>
    <property type="match status" value="1"/>
</dbReference>
<evidence type="ECO:0000313" key="2">
    <source>
        <dbReference type="EMBL" id="VVV64690.1"/>
    </source>
</evidence>
<accession>A0A5K0XGG3</accession>
<name>A0A5K0XGG3_9MAGN</name>